<feature type="transmembrane region" description="Helical" evidence="1">
    <location>
        <begin position="87"/>
        <end position="112"/>
    </location>
</feature>
<evidence type="ECO:0000259" key="2">
    <source>
        <dbReference type="Pfam" id="PF02517"/>
    </source>
</evidence>
<proteinExistence type="predicted"/>
<keyword evidence="1" id="KW-1133">Transmembrane helix</keyword>
<dbReference type="EMBL" id="SMFZ01000001">
    <property type="protein sequence ID" value="TCK26681.1"/>
    <property type="molecule type" value="Genomic_DNA"/>
</dbReference>
<evidence type="ECO:0000256" key="1">
    <source>
        <dbReference type="SAM" id="Phobius"/>
    </source>
</evidence>
<dbReference type="OrthoDB" id="3693644at2"/>
<sequence length="232" mass="24219">MEIANTAPQARPRVSRPGWLELVVGLVVAVGLYLVGGIVGYLVPEDGPLSAGHVAFIESAAAPAGGFLAAVLVRIRRLGPFGFHRVRSVWILAGAGAGSACFSLSWPVSWLLDPLFPGSEAVQQTYREATQLSLLSLAVTVFLGGILSPIGEELLFRGLLANFLFRWGPWVGVLVSAAIFAVAHGVNAVMPVAFVVGVAAGVLLRVSGSMWPAIAVHIVYNSAGLVYHGITG</sequence>
<feature type="transmembrane region" description="Helical" evidence="1">
    <location>
        <begin position="188"/>
        <end position="206"/>
    </location>
</feature>
<evidence type="ECO:0000313" key="4">
    <source>
        <dbReference type="Proteomes" id="UP000295560"/>
    </source>
</evidence>
<accession>A0A4R1HYQ5</accession>
<feature type="transmembrane region" description="Helical" evidence="1">
    <location>
        <begin position="132"/>
        <end position="151"/>
    </location>
</feature>
<name>A0A4R1HYQ5_PSEEN</name>
<dbReference type="PANTHER" id="PTHR36435">
    <property type="entry name" value="SLR1288 PROTEIN"/>
    <property type="match status" value="1"/>
</dbReference>
<feature type="transmembrane region" description="Helical" evidence="1">
    <location>
        <begin position="19"/>
        <end position="43"/>
    </location>
</feature>
<evidence type="ECO:0000313" key="3">
    <source>
        <dbReference type="EMBL" id="TCK26681.1"/>
    </source>
</evidence>
<feature type="transmembrane region" description="Helical" evidence="1">
    <location>
        <begin position="55"/>
        <end position="75"/>
    </location>
</feature>
<dbReference type="Pfam" id="PF02517">
    <property type="entry name" value="Rce1-like"/>
    <property type="match status" value="1"/>
</dbReference>
<reference evidence="3 4" key="1">
    <citation type="submission" date="2019-03" db="EMBL/GenBank/DDBJ databases">
        <title>Sequencing the genomes of 1000 actinobacteria strains.</title>
        <authorList>
            <person name="Klenk H.-P."/>
        </authorList>
    </citation>
    <scope>NUCLEOTIDE SEQUENCE [LARGE SCALE GENOMIC DNA]</scope>
    <source>
        <strain evidence="3 4">DSM 44969</strain>
    </source>
</reference>
<organism evidence="3 4">
    <name type="scientific">Pseudonocardia endophytica</name>
    <dbReference type="NCBI Taxonomy" id="401976"/>
    <lineage>
        <taxon>Bacteria</taxon>
        <taxon>Bacillati</taxon>
        <taxon>Actinomycetota</taxon>
        <taxon>Actinomycetes</taxon>
        <taxon>Pseudonocardiales</taxon>
        <taxon>Pseudonocardiaceae</taxon>
        <taxon>Pseudonocardia</taxon>
    </lineage>
</organism>
<dbReference type="Proteomes" id="UP000295560">
    <property type="component" value="Unassembled WGS sequence"/>
</dbReference>
<feature type="domain" description="CAAX prenyl protease 2/Lysostaphin resistance protein A-like" evidence="2">
    <location>
        <begin position="137"/>
        <end position="222"/>
    </location>
</feature>
<dbReference type="InterPro" id="IPR003675">
    <property type="entry name" value="Rce1/LyrA-like_dom"/>
</dbReference>
<dbReference type="PANTHER" id="PTHR36435:SF1">
    <property type="entry name" value="CAAX AMINO TERMINAL PROTEASE FAMILY PROTEIN"/>
    <property type="match status" value="1"/>
</dbReference>
<dbReference type="AlphaFoldDB" id="A0A4R1HYQ5"/>
<dbReference type="RefSeq" id="WP_132424277.1">
    <property type="nucleotide sequence ID" value="NZ_SMFZ01000001.1"/>
</dbReference>
<comment type="caution">
    <text evidence="3">The sequence shown here is derived from an EMBL/GenBank/DDBJ whole genome shotgun (WGS) entry which is preliminary data.</text>
</comment>
<gene>
    <name evidence="3" type="ORF">EV378_2522</name>
</gene>
<dbReference type="GO" id="GO:0004175">
    <property type="term" value="F:endopeptidase activity"/>
    <property type="evidence" value="ECO:0007669"/>
    <property type="project" value="UniProtKB-ARBA"/>
</dbReference>
<dbReference type="GO" id="GO:0080120">
    <property type="term" value="P:CAAX-box protein maturation"/>
    <property type="evidence" value="ECO:0007669"/>
    <property type="project" value="UniProtKB-ARBA"/>
</dbReference>
<protein>
    <recommendedName>
        <fullName evidence="2">CAAX prenyl protease 2/Lysostaphin resistance protein A-like domain-containing protein</fullName>
    </recommendedName>
</protein>
<keyword evidence="1" id="KW-0472">Membrane</keyword>
<dbReference type="InterPro" id="IPR052710">
    <property type="entry name" value="CAAX_protease"/>
</dbReference>
<keyword evidence="1" id="KW-0812">Transmembrane</keyword>
<feature type="transmembrane region" description="Helical" evidence="1">
    <location>
        <begin position="163"/>
        <end position="182"/>
    </location>
</feature>
<keyword evidence="4" id="KW-1185">Reference proteome</keyword>